<dbReference type="InterPro" id="IPR004119">
    <property type="entry name" value="EcKL"/>
</dbReference>
<organism evidence="3 4">
    <name type="scientific">Pogonomyrmex barbatus</name>
    <name type="common">red harvester ant</name>
    <dbReference type="NCBI Taxonomy" id="144034"/>
    <lineage>
        <taxon>Eukaryota</taxon>
        <taxon>Metazoa</taxon>
        <taxon>Ecdysozoa</taxon>
        <taxon>Arthropoda</taxon>
        <taxon>Hexapoda</taxon>
        <taxon>Insecta</taxon>
        <taxon>Pterygota</taxon>
        <taxon>Neoptera</taxon>
        <taxon>Endopterygota</taxon>
        <taxon>Hymenoptera</taxon>
        <taxon>Apocrita</taxon>
        <taxon>Aculeata</taxon>
        <taxon>Formicoidea</taxon>
        <taxon>Formicidae</taxon>
        <taxon>Myrmicinae</taxon>
        <taxon>Pogonomyrmex</taxon>
    </lineage>
</organism>
<dbReference type="Proteomes" id="UP000504615">
    <property type="component" value="Unplaced"/>
</dbReference>
<dbReference type="KEGG" id="pbar:105422810"/>
<dbReference type="PANTHER" id="PTHR11012">
    <property type="entry name" value="PROTEIN KINASE-LIKE DOMAIN-CONTAINING"/>
    <property type="match status" value="1"/>
</dbReference>
<feature type="transmembrane region" description="Helical" evidence="1">
    <location>
        <begin position="354"/>
        <end position="377"/>
    </location>
</feature>
<keyword evidence="1" id="KW-0472">Membrane</keyword>
<accession>A0A6I9VPL2</accession>
<proteinExistence type="predicted"/>
<keyword evidence="1" id="KW-0812">Transmembrane</keyword>
<name>A0A6I9VPL2_9HYME</name>
<evidence type="ECO:0000259" key="2">
    <source>
        <dbReference type="SMART" id="SM00587"/>
    </source>
</evidence>
<reference evidence="4" key="1">
    <citation type="submission" date="2025-08" db="UniProtKB">
        <authorList>
            <consortium name="RefSeq"/>
        </authorList>
    </citation>
    <scope>IDENTIFICATION</scope>
</reference>
<evidence type="ECO:0000256" key="1">
    <source>
        <dbReference type="SAM" id="Phobius"/>
    </source>
</evidence>
<dbReference type="RefSeq" id="XP_011630627.1">
    <property type="nucleotide sequence ID" value="XM_011632325.1"/>
</dbReference>
<dbReference type="GeneID" id="105422810"/>
<gene>
    <name evidence="4" type="primary">LOC105422810</name>
</gene>
<sequence>MLRAQCELLKMPHNKDLPKWIEETMMKIIEKLGPNVHKAQYELTEFNDNLIMSSLCYVRLQFENKTNEKNEELHVILKKPMKGFSQIAHIDDQFHNEILFYQKYVQPDEIDAKKYARCLYFDERPPNDSIIALENVNQRGYYSCPYMYDSPGMDSSMEYVLAAMRELGRFHGKGYVMKELQREKFFDIVAQCKEVRFAKYSENVYETLPNIQSIRAIEYLRKRGHDPTFCDKMETFLSEAFDKVMMKVVQPVEPLATLCHGDFILGNILFKTEDNGQYQPMLIDFALIRYSTPVVDLSTFLCLCCSNDMRRKYFFEIMRAYHDALRGYLLKAGFQNIEKYSYDALLDDFRRGALFGFVIASSFLFMILGHANMTVLVQDIINLGRLESAKKYKYAGGDELSKILADMLLHLKDLGCLKHVL</sequence>
<dbReference type="SMART" id="SM00587">
    <property type="entry name" value="CHK"/>
    <property type="match status" value="1"/>
</dbReference>
<dbReference type="InterPro" id="IPR011009">
    <property type="entry name" value="Kinase-like_dom_sf"/>
</dbReference>
<dbReference type="PANTHER" id="PTHR11012:SF8">
    <property type="entry name" value="JUVENILE HORMONE-INDUCIBLE PROTEIN 26"/>
    <property type="match status" value="1"/>
</dbReference>
<dbReference type="AlphaFoldDB" id="A0A6I9VPL2"/>
<feature type="domain" description="CHK kinase-like" evidence="2">
    <location>
        <begin position="131"/>
        <end position="331"/>
    </location>
</feature>
<dbReference type="Gene3D" id="3.90.1200.10">
    <property type="match status" value="1"/>
</dbReference>
<dbReference type="OrthoDB" id="191037at2759"/>
<evidence type="ECO:0000313" key="3">
    <source>
        <dbReference type="Proteomes" id="UP000504615"/>
    </source>
</evidence>
<keyword evidence="3" id="KW-1185">Reference proteome</keyword>
<dbReference type="SUPFAM" id="SSF56112">
    <property type="entry name" value="Protein kinase-like (PK-like)"/>
    <property type="match status" value="1"/>
</dbReference>
<evidence type="ECO:0000313" key="4">
    <source>
        <dbReference type="RefSeq" id="XP_011630627.1"/>
    </source>
</evidence>
<dbReference type="Pfam" id="PF02958">
    <property type="entry name" value="EcKL"/>
    <property type="match status" value="1"/>
</dbReference>
<dbReference type="InterPro" id="IPR015897">
    <property type="entry name" value="CHK_kinase-like"/>
</dbReference>
<keyword evidence="1" id="KW-1133">Transmembrane helix</keyword>
<protein>
    <submittedName>
        <fullName evidence="4">Uncharacterized protein LOC105422810 isoform X1</fullName>
    </submittedName>
</protein>